<keyword evidence="4" id="KW-1185">Reference proteome</keyword>
<keyword evidence="1" id="KW-0547">Nucleotide-binding</keyword>
<dbReference type="GO" id="GO:0035438">
    <property type="term" value="F:cyclic-di-GMP binding"/>
    <property type="evidence" value="ECO:0007669"/>
    <property type="project" value="InterPro"/>
</dbReference>
<dbReference type="Proteomes" id="UP000094379">
    <property type="component" value="Unassembled WGS sequence"/>
</dbReference>
<keyword evidence="1" id="KW-0973">c-di-GMP</keyword>
<dbReference type="InterPro" id="IPR027021">
    <property type="entry name" value="C-di-GMP_BP_PA4608"/>
</dbReference>
<dbReference type="AlphaFoldDB" id="A0A1E3GPE5"/>
<comment type="subunit">
    <text evidence="1">Monomer in both c-di-GMP-bound and free forms.</text>
</comment>
<dbReference type="PATRIC" id="fig|291169.3.peg.2364"/>
<dbReference type="Gene3D" id="2.40.10.220">
    <property type="entry name" value="predicted glycosyltransferase like domains"/>
    <property type="match status" value="1"/>
</dbReference>
<accession>A0A1E3GPE5</accession>
<dbReference type="InterPro" id="IPR009875">
    <property type="entry name" value="PilZ_domain"/>
</dbReference>
<dbReference type="Pfam" id="PF07238">
    <property type="entry name" value="PilZ"/>
    <property type="match status" value="1"/>
</dbReference>
<sequence length="125" mass="14004">MSDERRYFSRIPFAADAHVIAPHGDVYLNCRVIDVSLNGLLIARPDNWSGQLADIFNVDLLLDGAQIVIKMQAEVAHMDTQSIGFHCQLIDLDSITHLKRLVELNLADEGLLHRELSALLDMPDN</sequence>
<dbReference type="PIRSF" id="PIRSF028141">
    <property type="entry name" value="C-di-GMP_BP_PA4608"/>
    <property type="match status" value="1"/>
</dbReference>
<comment type="function">
    <text evidence="1">Binds the second messenger bis-(3'-5') cyclic dimeric guanosine monophosphate (c-di-GMP). Can bind two c-di-GMP molecules per monomer. May play a role in bacterial second-messenger regulated processes. Binding to c-di-GMP induces a conformational change of the C- and N-termini resulting in the exposure of a highly negative surface on one side of the protein to a possible effector protein.</text>
</comment>
<proteinExistence type="predicted"/>
<name>A0A1E3GPE5_9GAMM</name>
<gene>
    <name evidence="3" type="ORF">A9E74_02347</name>
</gene>
<feature type="domain" description="PilZ" evidence="2">
    <location>
        <begin position="4"/>
        <end position="103"/>
    </location>
</feature>
<evidence type="ECO:0000313" key="3">
    <source>
        <dbReference type="EMBL" id="ODN65923.1"/>
    </source>
</evidence>
<dbReference type="EMBL" id="MCRI01000034">
    <property type="protein sequence ID" value="ODN65923.1"/>
    <property type="molecule type" value="Genomic_DNA"/>
</dbReference>
<dbReference type="STRING" id="291169.A9E74_02347"/>
<organism evidence="3 4">
    <name type="scientific">Methylophaga muralis</name>
    <dbReference type="NCBI Taxonomy" id="291169"/>
    <lineage>
        <taxon>Bacteria</taxon>
        <taxon>Pseudomonadati</taxon>
        <taxon>Pseudomonadota</taxon>
        <taxon>Gammaproteobacteria</taxon>
        <taxon>Thiotrichales</taxon>
        <taxon>Piscirickettsiaceae</taxon>
        <taxon>Methylophaga</taxon>
    </lineage>
</organism>
<comment type="caution">
    <text evidence="3">The sequence shown here is derived from an EMBL/GenBank/DDBJ whole genome shotgun (WGS) entry which is preliminary data.</text>
</comment>
<dbReference type="SUPFAM" id="SSF141371">
    <property type="entry name" value="PilZ domain-like"/>
    <property type="match status" value="1"/>
</dbReference>
<dbReference type="RefSeq" id="WP_069296740.1">
    <property type="nucleotide sequence ID" value="NZ_MCRI01000034.1"/>
</dbReference>
<evidence type="ECO:0000256" key="1">
    <source>
        <dbReference type="PIRNR" id="PIRNR028141"/>
    </source>
</evidence>
<protein>
    <recommendedName>
        <fullName evidence="1">Cyclic diguanosine monophosphate-binding protein</fullName>
        <shortName evidence="1">c-di-GMP-binding protein</shortName>
    </recommendedName>
    <alternativeName>
        <fullName evidence="1">Pilz domain-containing protein</fullName>
    </alternativeName>
</protein>
<reference evidence="3 4" key="1">
    <citation type="submission" date="2016-07" db="EMBL/GenBank/DDBJ databases">
        <title>Draft Genome Sequence of Methylophaga muralis Bur 1.</title>
        <authorList>
            <person name="Vasilenko O.V."/>
            <person name="Doronina N.V."/>
            <person name="Shmareva M.N."/>
            <person name="Tarlachkov S.V."/>
            <person name="Mustakhimov I."/>
            <person name="Trotsenko Y.A."/>
        </authorList>
    </citation>
    <scope>NUCLEOTIDE SEQUENCE [LARGE SCALE GENOMIC DNA]</scope>
    <source>
        <strain evidence="3 4">Bur 1</strain>
    </source>
</reference>
<evidence type="ECO:0000259" key="2">
    <source>
        <dbReference type="Pfam" id="PF07238"/>
    </source>
</evidence>
<evidence type="ECO:0000313" key="4">
    <source>
        <dbReference type="Proteomes" id="UP000094379"/>
    </source>
</evidence>